<feature type="non-terminal residue" evidence="1">
    <location>
        <position position="88"/>
    </location>
</feature>
<evidence type="ECO:0000313" key="1">
    <source>
        <dbReference type="EMBL" id="VCW79201.1"/>
    </source>
</evidence>
<keyword evidence="2" id="KW-1185">Reference proteome</keyword>
<dbReference type="EMBL" id="CYRY02011528">
    <property type="protein sequence ID" value="VCW79201.1"/>
    <property type="molecule type" value="Genomic_DNA"/>
</dbReference>
<sequence length="88" mass="9689">MILCPTSEGLSLLPPLTSATILSPRHVLEWRCHERRSAAPKPKSKPTFPPCCLEEMSPSPLNCPSMAPGIKLSVPSVRLSEPEQITWK</sequence>
<dbReference type="Proteomes" id="UP000269945">
    <property type="component" value="Unassembled WGS sequence"/>
</dbReference>
<comment type="caution">
    <text evidence="1">The sequence shown here is derived from an EMBL/GenBank/DDBJ whole genome shotgun (WGS) entry which is preliminary data.</text>
</comment>
<dbReference type="AlphaFoldDB" id="A0A9X9PZE7"/>
<evidence type="ECO:0000313" key="2">
    <source>
        <dbReference type="Proteomes" id="UP000269945"/>
    </source>
</evidence>
<gene>
    <name evidence="1" type="ORF">BN2614_LOCUS1</name>
</gene>
<name>A0A9X9PZE7_GULGU</name>
<organism evidence="1 2">
    <name type="scientific">Gulo gulo</name>
    <name type="common">Wolverine</name>
    <name type="synonym">Gluton</name>
    <dbReference type="NCBI Taxonomy" id="48420"/>
    <lineage>
        <taxon>Eukaryota</taxon>
        <taxon>Metazoa</taxon>
        <taxon>Chordata</taxon>
        <taxon>Craniata</taxon>
        <taxon>Vertebrata</taxon>
        <taxon>Euteleostomi</taxon>
        <taxon>Mammalia</taxon>
        <taxon>Eutheria</taxon>
        <taxon>Laurasiatheria</taxon>
        <taxon>Carnivora</taxon>
        <taxon>Caniformia</taxon>
        <taxon>Musteloidea</taxon>
        <taxon>Mustelidae</taxon>
        <taxon>Guloninae</taxon>
        <taxon>Gulo</taxon>
    </lineage>
</organism>
<proteinExistence type="predicted"/>
<reference evidence="1 2" key="1">
    <citation type="submission" date="2018-10" db="EMBL/GenBank/DDBJ databases">
        <authorList>
            <person name="Ekblom R."/>
            <person name="Jareborg N."/>
        </authorList>
    </citation>
    <scope>NUCLEOTIDE SEQUENCE [LARGE SCALE GENOMIC DNA]</scope>
    <source>
        <tissue evidence="1">Muscle</tissue>
    </source>
</reference>
<accession>A0A9X9PZE7</accession>
<protein>
    <submittedName>
        <fullName evidence="1">Uncharacterized protein</fullName>
    </submittedName>
</protein>